<dbReference type="InterPro" id="IPR036908">
    <property type="entry name" value="RlpA-like_sf"/>
</dbReference>
<name>A0ABR9XR93_9CHLB</name>
<evidence type="ECO:0000256" key="2">
    <source>
        <dbReference type="ARBA" id="ARBA00023316"/>
    </source>
</evidence>
<dbReference type="PANTHER" id="PTHR34183">
    <property type="entry name" value="ENDOLYTIC PEPTIDOGLYCAN TRANSGLYCOSYLASE RLPA"/>
    <property type="match status" value="1"/>
</dbReference>
<protein>
    <recommendedName>
        <fullName evidence="3">Probable endolytic peptidoglycan transglycosylase RlpA</fullName>
        <ecNumber evidence="3">4.2.2.-</ecNumber>
    </recommendedName>
</protein>
<dbReference type="HAMAP" id="MF_02071">
    <property type="entry name" value="RlpA"/>
    <property type="match status" value="1"/>
</dbReference>
<sequence length="175" mass="19214">MTYRKFLRSAPFFLLVLLVQLTGCTPGSSYTSVQGNVALDGQHIQDEKNRASSPDALKTSAEQDLGRLFLVTEGEASYYADRFHGRLTANGERFDMHEMTAAHKTLPFGSLVRVTNLDNGKEVVVRINDRGPFIKGRVIDLSLGAAKEIGMIRKGVTNVRMEVYDGNTGDESGNS</sequence>
<dbReference type="InterPro" id="IPR009009">
    <property type="entry name" value="RlpA-like_DPBB"/>
</dbReference>
<evidence type="ECO:0000256" key="3">
    <source>
        <dbReference type="HAMAP-Rule" id="MF_02071"/>
    </source>
</evidence>
<dbReference type="Gene3D" id="2.40.40.10">
    <property type="entry name" value="RlpA-like domain"/>
    <property type="match status" value="1"/>
</dbReference>
<dbReference type="InterPro" id="IPR012997">
    <property type="entry name" value="RplA"/>
</dbReference>
<gene>
    <name evidence="3" type="primary">rlpA</name>
    <name evidence="6" type="ORF">INT08_04365</name>
</gene>
<dbReference type="SUPFAM" id="SSF50685">
    <property type="entry name" value="Barwin-like endoglucanases"/>
    <property type="match status" value="1"/>
</dbReference>
<keyword evidence="7" id="KW-1185">Reference proteome</keyword>
<organism evidence="6 7">
    <name type="scientific">Prosthecochloris ethylica</name>
    <dbReference type="NCBI Taxonomy" id="2743976"/>
    <lineage>
        <taxon>Bacteria</taxon>
        <taxon>Pseudomonadati</taxon>
        <taxon>Chlorobiota</taxon>
        <taxon>Chlorobiia</taxon>
        <taxon>Chlorobiales</taxon>
        <taxon>Chlorobiaceae</taxon>
        <taxon>Prosthecochloris</taxon>
    </lineage>
</organism>
<evidence type="ECO:0000259" key="5">
    <source>
        <dbReference type="Pfam" id="PF03330"/>
    </source>
</evidence>
<dbReference type="Proteomes" id="UP000619838">
    <property type="component" value="Unassembled WGS sequence"/>
</dbReference>
<comment type="function">
    <text evidence="3">Lytic transglycosylase with a strong preference for naked glycan strands that lack stem peptides.</text>
</comment>
<keyword evidence="2 3" id="KW-0961">Cell wall biogenesis/degradation</keyword>
<dbReference type="NCBIfam" id="TIGR00413">
    <property type="entry name" value="rlpA"/>
    <property type="match status" value="1"/>
</dbReference>
<accession>A0ABR9XR93</accession>
<dbReference type="RefSeq" id="WP_114607904.1">
    <property type="nucleotide sequence ID" value="NZ_JADGIH010000005.1"/>
</dbReference>
<dbReference type="CDD" id="cd22268">
    <property type="entry name" value="DPBB_RlpA-like"/>
    <property type="match status" value="1"/>
</dbReference>
<dbReference type="Pfam" id="PF03330">
    <property type="entry name" value="DPBB_1"/>
    <property type="match status" value="1"/>
</dbReference>
<evidence type="ECO:0000256" key="1">
    <source>
        <dbReference type="ARBA" id="ARBA00023239"/>
    </source>
</evidence>
<reference evidence="6 7" key="1">
    <citation type="journal article" date="2020" name="Microorganisms">
        <title>Simultaneous Genome Sequencing of Prosthecochloris ethylica and Desulfuromonas acetoxidans within a Syntrophic Mixture Reveals Unique Pili and Protein Interactions.</title>
        <authorList>
            <person name="Kyndt J.A."/>
            <person name="Van Beeumen J.J."/>
            <person name="Meyer T.E."/>
        </authorList>
    </citation>
    <scope>NUCLEOTIDE SEQUENCE [LARGE SCALE GENOMIC DNA]</scope>
    <source>
        <strain evidence="6 7">N3</strain>
    </source>
</reference>
<dbReference type="EC" id="4.2.2.-" evidence="3"/>
<comment type="caution">
    <text evidence="6">The sequence shown here is derived from an EMBL/GenBank/DDBJ whole genome shotgun (WGS) entry which is preliminary data.</text>
</comment>
<evidence type="ECO:0000313" key="6">
    <source>
        <dbReference type="EMBL" id="MBF0636412.1"/>
    </source>
</evidence>
<proteinExistence type="inferred from homology"/>
<evidence type="ECO:0000256" key="4">
    <source>
        <dbReference type="RuleBase" id="RU003495"/>
    </source>
</evidence>
<dbReference type="PANTHER" id="PTHR34183:SF1">
    <property type="entry name" value="ENDOLYTIC PEPTIDOGLYCAN TRANSGLYCOSYLASE RLPA"/>
    <property type="match status" value="1"/>
</dbReference>
<keyword evidence="1 3" id="KW-0456">Lyase</keyword>
<evidence type="ECO:0000313" key="7">
    <source>
        <dbReference type="Proteomes" id="UP000619838"/>
    </source>
</evidence>
<feature type="domain" description="RlpA-like protein double-psi beta-barrel" evidence="5">
    <location>
        <begin position="72"/>
        <end position="160"/>
    </location>
</feature>
<comment type="similarity">
    <text evidence="3 4">Belongs to the RlpA family.</text>
</comment>
<dbReference type="EMBL" id="JADGII010000005">
    <property type="protein sequence ID" value="MBF0636412.1"/>
    <property type="molecule type" value="Genomic_DNA"/>
</dbReference>
<dbReference type="InterPro" id="IPR034718">
    <property type="entry name" value="RlpA"/>
</dbReference>